<sequence length="99" mass="10731">MASRTRRSISAAGTRRIRRPYAILRSTAALVRRHAADVAAIQHDAAAGGFDKTRDHLQGGRLAAARRPQQGNELAPVHRQAQRFDGGRVAVAFGEAVQH</sequence>
<dbReference type="EMBL" id="JAANQT010010981">
    <property type="protein sequence ID" value="KAG1274675.1"/>
    <property type="molecule type" value="Genomic_DNA"/>
</dbReference>
<keyword evidence="2" id="KW-1185">Reference proteome</keyword>
<gene>
    <name evidence="1" type="ORF">G6F64_015070</name>
</gene>
<dbReference type="AlphaFoldDB" id="A0A9P6WS97"/>
<protein>
    <submittedName>
        <fullName evidence="1">Uncharacterized protein</fullName>
    </submittedName>
</protein>
<name>A0A9P6WS97_RHIOR</name>
<proteinExistence type="predicted"/>
<evidence type="ECO:0000313" key="2">
    <source>
        <dbReference type="Proteomes" id="UP000716291"/>
    </source>
</evidence>
<dbReference type="Proteomes" id="UP000716291">
    <property type="component" value="Unassembled WGS sequence"/>
</dbReference>
<organism evidence="1 2">
    <name type="scientific">Rhizopus oryzae</name>
    <name type="common">Mucormycosis agent</name>
    <name type="synonym">Rhizopus arrhizus var. delemar</name>
    <dbReference type="NCBI Taxonomy" id="64495"/>
    <lineage>
        <taxon>Eukaryota</taxon>
        <taxon>Fungi</taxon>
        <taxon>Fungi incertae sedis</taxon>
        <taxon>Mucoromycota</taxon>
        <taxon>Mucoromycotina</taxon>
        <taxon>Mucoromycetes</taxon>
        <taxon>Mucorales</taxon>
        <taxon>Mucorineae</taxon>
        <taxon>Rhizopodaceae</taxon>
        <taxon>Rhizopus</taxon>
    </lineage>
</organism>
<evidence type="ECO:0000313" key="1">
    <source>
        <dbReference type="EMBL" id="KAG1274675.1"/>
    </source>
</evidence>
<dbReference type="AntiFam" id="ANF00095">
    <property type="entry name" value="Shadow ORF (opposite ABC transporters)"/>
</dbReference>
<reference evidence="1" key="1">
    <citation type="journal article" date="2020" name="Microb. Genom.">
        <title>Genetic diversity of clinical and environmental Mucorales isolates obtained from an investigation of mucormycosis cases among solid organ transplant recipients.</title>
        <authorList>
            <person name="Nguyen M.H."/>
            <person name="Kaul D."/>
            <person name="Muto C."/>
            <person name="Cheng S.J."/>
            <person name="Richter R.A."/>
            <person name="Bruno V.M."/>
            <person name="Liu G."/>
            <person name="Beyhan S."/>
            <person name="Sundermann A.J."/>
            <person name="Mounaud S."/>
            <person name="Pasculle A.W."/>
            <person name="Nierman W.C."/>
            <person name="Driscoll E."/>
            <person name="Cumbie R."/>
            <person name="Clancy C.J."/>
            <person name="Dupont C.L."/>
        </authorList>
    </citation>
    <scope>NUCLEOTIDE SEQUENCE</scope>
    <source>
        <strain evidence="1">GL11</strain>
    </source>
</reference>
<comment type="caution">
    <text evidence="1">The sequence shown here is derived from an EMBL/GenBank/DDBJ whole genome shotgun (WGS) entry which is preliminary data.</text>
</comment>
<accession>A0A9P6WS97</accession>